<gene>
    <name evidence="1" type="ORF">A2W05_03170</name>
</gene>
<name>A0A1F7RMK0_9BACT</name>
<dbReference type="AlphaFoldDB" id="A0A1F7RMK0"/>
<sequence length="94" mass="10909">MKKTILDAEEKDILDSYERGEWKPVKNPKAEIKKLSEYAKNTLQKDKRINIRMSSKDLDQVQVIAAQEGIPYQTLISSIIHKYVSGYLLEKKRA</sequence>
<accession>A0A1F7RMK0</accession>
<reference evidence="1 2" key="1">
    <citation type="journal article" date="2016" name="Nat. Commun.">
        <title>Thousands of microbial genomes shed light on interconnected biogeochemical processes in an aquifer system.</title>
        <authorList>
            <person name="Anantharaman K."/>
            <person name="Brown C.T."/>
            <person name="Hug L.A."/>
            <person name="Sharon I."/>
            <person name="Castelle C.J."/>
            <person name="Probst A.J."/>
            <person name="Thomas B.C."/>
            <person name="Singh A."/>
            <person name="Wilkins M.J."/>
            <person name="Karaoz U."/>
            <person name="Brodie E.L."/>
            <person name="Williams K.H."/>
            <person name="Hubbard S.S."/>
            <person name="Banfield J.F."/>
        </authorList>
    </citation>
    <scope>NUCLEOTIDE SEQUENCE [LARGE SCALE GENOMIC DNA]</scope>
</reference>
<evidence type="ECO:0000313" key="1">
    <source>
        <dbReference type="EMBL" id="OGL42805.1"/>
    </source>
</evidence>
<dbReference type="EMBL" id="MGDE01000255">
    <property type="protein sequence ID" value="OGL42805.1"/>
    <property type="molecule type" value="Genomic_DNA"/>
</dbReference>
<evidence type="ECO:0000313" key="2">
    <source>
        <dbReference type="Proteomes" id="UP000178797"/>
    </source>
</evidence>
<proteinExistence type="predicted"/>
<dbReference type="Proteomes" id="UP000178797">
    <property type="component" value="Unassembled WGS sequence"/>
</dbReference>
<protein>
    <submittedName>
        <fullName evidence="1">Antitoxin</fullName>
    </submittedName>
</protein>
<organism evidence="1 2">
    <name type="scientific">Candidatus Schekmanbacteria bacterium RBG_16_38_10</name>
    <dbReference type="NCBI Taxonomy" id="1817879"/>
    <lineage>
        <taxon>Bacteria</taxon>
        <taxon>Candidatus Schekmaniibacteriota</taxon>
    </lineage>
</organism>
<comment type="caution">
    <text evidence="1">The sequence shown here is derived from an EMBL/GenBank/DDBJ whole genome shotgun (WGS) entry which is preliminary data.</text>
</comment>